<organism evidence="1 2">
    <name type="scientific">Staphylococcus gallinarum</name>
    <dbReference type="NCBI Taxonomy" id="1293"/>
    <lineage>
        <taxon>Bacteria</taxon>
        <taxon>Bacillati</taxon>
        <taxon>Bacillota</taxon>
        <taxon>Bacilli</taxon>
        <taxon>Bacillales</taxon>
        <taxon>Staphylococcaceae</taxon>
        <taxon>Staphylococcus</taxon>
    </lineage>
</organism>
<gene>
    <name evidence="1" type="ORF">NCTC12195_03182</name>
</gene>
<accession>A0A380FJS4</accession>
<evidence type="ECO:0000313" key="2">
    <source>
        <dbReference type="Proteomes" id="UP000255277"/>
    </source>
</evidence>
<name>A0A380FJS4_STAGA</name>
<evidence type="ECO:0000313" key="1">
    <source>
        <dbReference type="EMBL" id="SUM33713.1"/>
    </source>
</evidence>
<sequence>MQKNIDMLNMKLKLKEDYIQELEENQIINKSQNQEISEEVITSKIAENNNS</sequence>
<dbReference type="Proteomes" id="UP000255277">
    <property type="component" value="Unassembled WGS sequence"/>
</dbReference>
<dbReference type="AlphaFoldDB" id="A0A380FJS4"/>
<protein>
    <submittedName>
        <fullName evidence="1">Uncharacterized protein</fullName>
    </submittedName>
</protein>
<proteinExistence type="predicted"/>
<reference evidence="1 2" key="1">
    <citation type="submission" date="2018-06" db="EMBL/GenBank/DDBJ databases">
        <authorList>
            <consortium name="Pathogen Informatics"/>
            <person name="Doyle S."/>
        </authorList>
    </citation>
    <scope>NUCLEOTIDE SEQUENCE [LARGE SCALE GENOMIC DNA]</scope>
    <source>
        <strain evidence="1 2">NCTC12195</strain>
    </source>
</reference>
<dbReference type="EMBL" id="UHDK01000001">
    <property type="protein sequence ID" value="SUM33713.1"/>
    <property type="molecule type" value="Genomic_DNA"/>
</dbReference>